<protein>
    <recommendedName>
        <fullName evidence="3">DUF3806 domain-containing protein</fullName>
    </recommendedName>
</protein>
<accession>A0A8J3XUP5</accession>
<proteinExistence type="predicted"/>
<comment type="caution">
    <text evidence="1">The sequence shown here is derived from an EMBL/GenBank/DDBJ whole genome shotgun (WGS) entry which is preliminary data.</text>
</comment>
<evidence type="ECO:0000313" key="2">
    <source>
        <dbReference type="Proteomes" id="UP000605992"/>
    </source>
</evidence>
<dbReference type="Proteomes" id="UP000605992">
    <property type="component" value="Unassembled WGS sequence"/>
</dbReference>
<dbReference type="AlphaFoldDB" id="A0A8J3XUP5"/>
<dbReference type="EMBL" id="BOOR01000027">
    <property type="protein sequence ID" value="GII55642.1"/>
    <property type="molecule type" value="Genomic_DNA"/>
</dbReference>
<dbReference type="RefSeq" id="WP_203945825.1">
    <property type="nucleotide sequence ID" value="NZ_BOOR01000027.1"/>
</dbReference>
<gene>
    <name evidence="1" type="ORF">Pth03_40310</name>
</gene>
<sequence>MPSRTRPQPPSDAETAERMRRLAELFVEHTREDGYSFDWNPALIHHLDNFCNELAAARPPGEIVDSVIMGAGAYLGEMIVRSCGWKWVYCPLQNAPAVTSPQGLRGYPLHKVSKRIRLGGEHDLEAFFKFAATGEAPYGTTAREVRPPWWRRLKRRT</sequence>
<keyword evidence="2" id="KW-1185">Reference proteome</keyword>
<name>A0A8J3XUP5_9ACTN</name>
<evidence type="ECO:0000313" key="1">
    <source>
        <dbReference type="EMBL" id="GII55642.1"/>
    </source>
</evidence>
<reference evidence="1" key="1">
    <citation type="submission" date="2021-01" db="EMBL/GenBank/DDBJ databases">
        <title>Whole genome shotgun sequence of Planotetraspora thailandica NBRC 104271.</title>
        <authorList>
            <person name="Komaki H."/>
            <person name="Tamura T."/>
        </authorList>
    </citation>
    <scope>NUCLEOTIDE SEQUENCE</scope>
    <source>
        <strain evidence="1">NBRC 104271</strain>
    </source>
</reference>
<evidence type="ECO:0008006" key="3">
    <source>
        <dbReference type="Google" id="ProtNLM"/>
    </source>
</evidence>
<organism evidence="1 2">
    <name type="scientific">Planotetraspora thailandica</name>
    <dbReference type="NCBI Taxonomy" id="487172"/>
    <lineage>
        <taxon>Bacteria</taxon>
        <taxon>Bacillati</taxon>
        <taxon>Actinomycetota</taxon>
        <taxon>Actinomycetes</taxon>
        <taxon>Streptosporangiales</taxon>
        <taxon>Streptosporangiaceae</taxon>
        <taxon>Planotetraspora</taxon>
    </lineage>
</organism>